<reference evidence="2 3" key="1">
    <citation type="submission" date="2018-03" db="EMBL/GenBank/DDBJ databases">
        <title>Genomic Encyclopedia of Archaeal and Bacterial Type Strains, Phase II (KMG-II): from individual species to whole genera.</title>
        <authorList>
            <person name="Goeker M."/>
        </authorList>
    </citation>
    <scope>NUCLEOTIDE SEQUENCE [LARGE SCALE GENOMIC DNA]</scope>
    <source>
        <strain evidence="2 3">DSM 19711</strain>
    </source>
</reference>
<proteinExistence type="predicted"/>
<dbReference type="InterPro" id="IPR051680">
    <property type="entry name" value="ATP-dep_Glu-Cys_Ligase-2"/>
</dbReference>
<dbReference type="AlphaFoldDB" id="A0A2T0R7U4"/>
<evidence type="ECO:0000259" key="1">
    <source>
        <dbReference type="Pfam" id="PF04168"/>
    </source>
</evidence>
<dbReference type="InterPro" id="IPR007296">
    <property type="entry name" value="DUF403"/>
</dbReference>
<dbReference type="OrthoDB" id="9803532at2"/>
<dbReference type="EMBL" id="PVZF01000002">
    <property type="protein sequence ID" value="PRY17239.1"/>
    <property type="molecule type" value="Genomic_DNA"/>
</dbReference>
<organism evidence="2 3">
    <name type="scientific">Kineococcus rhizosphaerae</name>
    <dbReference type="NCBI Taxonomy" id="559628"/>
    <lineage>
        <taxon>Bacteria</taxon>
        <taxon>Bacillati</taxon>
        <taxon>Actinomycetota</taxon>
        <taxon>Actinomycetes</taxon>
        <taxon>Kineosporiales</taxon>
        <taxon>Kineosporiaceae</taxon>
        <taxon>Kineococcus</taxon>
    </lineage>
</organism>
<dbReference type="PANTHER" id="PTHR34595:SF7">
    <property type="entry name" value="SLL1039 PROTEIN"/>
    <property type="match status" value="1"/>
</dbReference>
<dbReference type="RefSeq" id="WP_106207863.1">
    <property type="nucleotide sequence ID" value="NZ_PVZF01000002.1"/>
</dbReference>
<evidence type="ECO:0000313" key="2">
    <source>
        <dbReference type="EMBL" id="PRY17239.1"/>
    </source>
</evidence>
<keyword evidence="3" id="KW-1185">Reference proteome</keyword>
<gene>
    <name evidence="2" type="ORF">CLV37_102198</name>
</gene>
<evidence type="ECO:0000313" key="3">
    <source>
        <dbReference type="Proteomes" id="UP000238083"/>
    </source>
</evidence>
<protein>
    <submittedName>
        <fullName evidence="2">Putative alpha-E superfamily protein</fullName>
    </submittedName>
</protein>
<name>A0A2T0R7U4_9ACTN</name>
<dbReference type="PANTHER" id="PTHR34595">
    <property type="entry name" value="BLR5612 PROTEIN"/>
    <property type="match status" value="1"/>
</dbReference>
<comment type="caution">
    <text evidence="2">The sequence shown here is derived from an EMBL/GenBank/DDBJ whole genome shotgun (WGS) entry which is preliminary data.</text>
</comment>
<feature type="domain" description="DUF403" evidence="1">
    <location>
        <begin position="1"/>
        <end position="300"/>
    </location>
</feature>
<sequence>MLSRIAESLFWIGRYVERADATARILDVHVERTLADPWVDESAVSTSLLSVMGSPLEPGRTVGRRELLELLAHDPVSPSSITGALGAARENARRARETVSGDMWESLNTTWNALASGQWRAASPHRFFSWVRERTAVVSGLVDATMSRDDSWHFFVLGRSLERADMTARLVDTRAVSGTGSQWPLLLRSTGAYEAFLRAYHGSSTGAAGEAHAAEFLLLDRLFPRSVVNALEVAEACLDALDPVPRRVGYTEDARRVVGMARTRLEFQSPEDLLADLHEQMRLVTQACSAASEAVGMRFFPVAGAVSWTAGRS</sequence>
<dbReference type="Pfam" id="PF04168">
    <property type="entry name" value="Alpha-E"/>
    <property type="match status" value="1"/>
</dbReference>
<dbReference type="Proteomes" id="UP000238083">
    <property type="component" value="Unassembled WGS sequence"/>
</dbReference>
<accession>A0A2T0R7U4</accession>